<dbReference type="Gene3D" id="3.40.50.12780">
    <property type="entry name" value="N-terminal domain of ligase-like"/>
    <property type="match status" value="1"/>
</dbReference>
<evidence type="ECO:0000313" key="1">
    <source>
        <dbReference type="EMBL" id="MCK1783839.1"/>
    </source>
</evidence>
<protein>
    <submittedName>
        <fullName evidence="1">AMP-binding protein</fullName>
    </submittedName>
</protein>
<accession>A0ABT0EDZ0</accession>
<dbReference type="EMBL" id="JAKNRV010000027">
    <property type="protein sequence ID" value="MCK1783839.1"/>
    <property type="molecule type" value="Genomic_DNA"/>
</dbReference>
<dbReference type="InterPro" id="IPR042099">
    <property type="entry name" value="ANL_N_sf"/>
</dbReference>
<evidence type="ECO:0000313" key="2">
    <source>
        <dbReference type="Proteomes" id="UP001317085"/>
    </source>
</evidence>
<sequence length="214" mass="23638">MNGLKLEHLLLEPLEQRWVTTEPAMNHAQLWEQSLRLAAGLHARGIQRVAVHLEDAGLLAIALLGAWRAGVGVLLPADLQPQTRQRWADTVDAWLTEAADLDALYQAPLSPAALDLDTCQLSLCTSGSSGEPKRIDKTLRQLANEVQALEALWGADLKDACIIGSVATQHIYGLLFRVLWPLCAGRTFVRRQLAFPEDLQRASREHPQFAWVAS</sequence>
<feature type="non-terminal residue" evidence="1">
    <location>
        <position position="214"/>
    </location>
</feature>
<keyword evidence="2" id="KW-1185">Reference proteome</keyword>
<proteinExistence type="predicted"/>
<gene>
    <name evidence="1" type="ORF">L9Z73_05525</name>
</gene>
<name>A0ABT0EDZ0_9PSED</name>
<organism evidence="1 2">
    <name type="scientific">Pseudomonas emilianonis</name>
    <dbReference type="NCBI Taxonomy" id="2915812"/>
    <lineage>
        <taxon>Bacteria</taxon>
        <taxon>Pseudomonadati</taxon>
        <taxon>Pseudomonadota</taxon>
        <taxon>Gammaproteobacteria</taxon>
        <taxon>Pseudomonadales</taxon>
        <taxon>Pseudomonadaceae</taxon>
        <taxon>Pseudomonas</taxon>
    </lineage>
</organism>
<comment type="caution">
    <text evidence="1">The sequence shown here is derived from an EMBL/GenBank/DDBJ whole genome shotgun (WGS) entry which is preliminary data.</text>
</comment>
<dbReference type="SUPFAM" id="SSF56801">
    <property type="entry name" value="Acetyl-CoA synthetase-like"/>
    <property type="match status" value="1"/>
</dbReference>
<reference evidence="1 2" key="1">
    <citation type="submission" date="2022-02" db="EMBL/GenBank/DDBJ databases">
        <title>Comparative genomics of the first Antarctic Pseudomonas spp. capable of biotransforming 2,4,6-Trinitrotoluene.</title>
        <authorList>
            <person name="Cabrera M.A."/>
            <person name="Marquez S.L."/>
            <person name="Perez-Donoso J.M."/>
        </authorList>
    </citation>
    <scope>NUCLEOTIDE SEQUENCE [LARGE SCALE GENOMIC DNA]</scope>
    <source>
        <strain evidence="1 2">TNT11</strain>
    </source>
</reference>
<dbReference type="Proteomes" id="UP001317085">
    <property type="component" value="Unassembled WGS sequence"/>
</dbReference>